<gene>
    <name evidence="3" type="ORF">ElP_01110</name>
</gene>
<dbReference type="Proteomes" id="UP000317835">
    <property type="component" value="Chromosome"/>
</dbReference>
<sequence length="182" mass="18001" precursor="true">MTPIRSLAPLGLACLLAAGLAASSAAEGEETKVNLEGVHLCCGACVKAVDEAAKAVEGAVVTCDRDAGAVAIVAPDAETAQRALDAITDAGYHGTPDSDAVTVKDDSGATGGNVKTLTLTGAHNCCRGCAVALTGALDAVGGIEGVEAEPRTTTVVLTGDFDAKAAVEALNVAGFHVKVKQD</sequence>
<keyword evidence="4" id="KW-1185">Reference proteome</keyword>
<keyword evidence="1" id="KW-0732">Signal</keyword>
<dbReference type="SUPFAM" id="SSF55008">
    <property type="entry name" value="HMA, heavy metal-associated domain"/>
    <property type="match status" value="2"/>
</dbReference>
<name>A0A518GUM1_9BACT</name>
<evidence type="ECO:0000259" key="2">
    <source>
        <dbReference type="PROSITE" id="PS50846"/>
    </source>
</evidence>
<dbReference type="KEGG" id="tpla:ElP_01110"/>
<dbReference type="EMBL" id="CP036426">
    <property type="protein sequence ID" value="QDV32283.1"/>
    <property type="molecule type" value="Genomic_DNA"/>
</dbReference>
<feature type="signal peptide" evidence="1">
    <location>
        <begin position="1"/>
        <end position="25"/>
    </location>
</feature>
<dbReference type="OrthoDB" id="279842at2"/>
<dbReference type="GO" id="GO:0046872">
    <property type="term" value="F:metal ion binding"/>
    <property type="evidence" value="ECO:0007669"/>
    <property type="project" value="InterPro"/>
</dbReference>
<dbReference type="Gene3D" id="3.30.70.100">
    <property type="match status" value="2"/>
</dbReference>
<dbReference type="InterPro" id="IPR036163">
    <property type="entry name" value="HMA_dom_sf"/>
</dbReference>
<reference evidence="3 4" key="1">
    <citation type="submission" date="2019-02" db="EMBL/GenBank/DDBJ databases">
        <title>Deep-cultivation of Planctomycetes and their phenomic and genomic characterization uncovers novel biology.</title>
        <authorList>
            <person name="Wiegand S."/>
            <person name="Jogler M."/>
            <person name="Boedeker C."/>
            <person name="Pinto D."/>
            <person name="Vollmers J."/>
            <person name="Rivas-Marin E."/>
            <person name="Kohn T."/>
            <person name="Peeters S.H."/>
            <person name="Heuer A."/>
            <person name="Rast P."/>
            <person name="Oberbeckmann S."/>
            <person name="Bunk B."/>
            <person name="Jeske O."/>
            <person name="Meyerdierks A."/>
            <person name="Storesund J.E."/>
            <person name="Kallscheuer N."/>
            <person name="Luecker S."/>
            <person name="Lage O.M."/>
            <person name="Pohl T."/>
            <person name="Merkel B.J."/>
            <person name="Hornburger P."/>
            <person name="Mueller R.-W."/>
            <person name="Bruemmer F."/>
            <person name="Labrenz M."/>
            <person name="Spormann A.M."/>
            <person name="Op den Camp H."/>
            <person name="Overmann J."/>
            <person name="Amann R."/>
            <person name="Jetten M.S.M."/>
            <person name="Mascher T."/>
            <person name="Medema M.H."/>
            <person name="Devos D.P."/>
            <person name="Kaster A.-K."/>
            <person name="Ovreas L."/>
            <person name="Rohde M."/>
            <person name="Galperin M.Y."/>
            <person name="Jogler C."/>
        </authorList>
    </citation>
    <scope>NUCLEOTIDE SEQUENCE [LARGE SCALE GENOMIC DNA]</scope>
    <source>
        <strain evidence="3 4">ElP</strain>
    </source>
</reference>
<dbReference type="CDD" id="cd00371">
    <property type="entry name" value="HMA"/>
    <property type="match status" value="1"/>
</dbReference>
<organism evidence="3 4">
    <name type="scientific">Tautonia plasticadhaerens</name>
    <dbReference type="NCBI Taxonomy" id="2527974"/>
    <lineage>
        <taxon>Bacteria</taxon>
        <taxon>Pseudomonadati</taxon>
        <taxon>Planctomycetota</taxon>
        <taxon>Planctomycetia</taxon>
        <taxon>Isosphaerales</taxon>
        <taxon>Isosphaeraceae</taxon>
        <taxon>Tautonia</taxon>
    </lineage>
</organism>
<dbReference type="AlphaFoldDB" id="A0A518GUM1"/>
<evidence type="ECO:0000313" key="4">
    <source>
        <dbReference type="Proteomes" id="UP000317835"/>
    </source>
</evidence>
<feature type="chain" id="PRO_5021808129" description="HMA domain-containing protein" evidence="1">
    <location>
        <begin position="26"/>
        <end position="182"/>
    </location>
</feature>
<accession>A0A518GUM1</accession>
<proteinExistence type="predicted"/>
<protein>
    <recommendedName>
        <fullName evidence="2">HMA domain-containing protein</fullName>
    </recommendedName>
</protein>
<dbReference type="InterPro" id="IPR006121">
    <property type="entry name" value="HMA_dom"/>
</dbReference>
<evidence type="ECO:0000256" key="1">
    <source>
        <dbReference type="SAM" id="SignalP"/>
    </source>
</evidence>
<dbReference type="RefSeq" id="WP_145266272.1">
    <property type="nucleotide sequence ID" value="NZ_CP036426.1"/>
</dbReference>
<dbReference type="PROSITE" id="PS50846">
    <property type="entry name" value="HMA_2"/>
    <property type="match status" value="1"/>
</dbReference>
<evidence type="ECO:0000313" key="3">
    <source>
        <dbReference type="EMBL" id="QDV32283.1"/>
    </source>
</evidence>
<feature type="domain" description="HMA" evidence="2">
    <location>
        <begin position="113"/>
        <end position="178"/>
    </location>
</feature>